<keyword evidence="4" id="KW-1185">Reference proteome</keyword>
<dbReference type="Gene3D" id="1.20.5.340">
    <property type="match status" value="1"/>
</dbReference>
<dbReference type="Pfam" id="PF16026">
    <property type="entry name" value="MIEAP"/>
    <property type="match status" value="1"/>
</dbReference>
<keyword evidence="1" id="KW-0175">Coiled coil</keyword>
<reference evidence="3 4" key="1">
    <citation type="submission" date="2020-06" db="EMBL/GenBank/DDBJ databases">
        <authorList>
            <person name="Li R."/>
            <person name="Bekaert M."/>
        </authorList>
    </citation>
    <scope>NUCLEOTIDE SEQUENCE [LARGE SCALE GENOMIC DNA]</scope>
    <source>
        <strain evidence="4">wild</strain>
    </source>
</reference>
<feature type="coiled-coil region" evidence="1">
    <location>
        <begin position="41"/>
        <end position="116"/>
    </location>
</feature>
<sequence>MYENDIQSKVSEIDGYFSKIRELKGKYATVEHQLCDIRTSNQILEQEVMKKKKELVDLQKSLEIEREESRKKDRFIEKFQAKETHLQSQIRNQENMQSLKLEKDNLKTKLSSVAGEKLTKGNPSITDLGDPNRPMKIGEKYGELYDNEWTDAMENVGNVKKYYSDMKNVENEEIIIRHLHRLLEKEEIANLPVCREASIHRRANSEAFAKYLYGKKIVCKNILNDWDYHYKHENVMELLMETTFFEKCVHLCWSMAIQDPVMYLDDDLKAGMPLDKNTYKEFVKSGDKVVYVVWPALFLHRNGPLLYKGVAQVSWKKAEQFV</sequence>
<evidence type="ECO:0000259" key="2">
    <source>
        <dbReference type="Pfam" id="PF16026"/>
    </source>
</evidence>
<dbReference type="AlphaFoldDB" id="A0A6J8CBH9"/>
<dbReference type="EMBL" id="CACVKT020004971">
    <property type="protein sequence ID" value="CAC5392370.1"/>
    <property type="molecule type" value="Genomic_DNA"/>
</dbReference>
<accession>A0A6J8CBH9</accession>
<dbReference type="InterPro" id="IPR031981">
    <property type="entry name" value="MIEAP_C"/>
</dbReference>
<dbReference type="Proteomes" id="UP000507470">
    <property type="component" value="Unassembled WGS sequence"/>
</dbReference>
<feature type="domain" description="Mitochondria-eating protein C-terminal" evidence="2">
    <location>
        <begin position="227"/>
        <end position="311"/>
    </location>
</feature>
<proteinExistence type="predicted"/>
<evidence type="ECO:0000313" key="4">
    <source>
        <dbReference type="Proteomes" id="UP000507470"/>
    </source>
</evidence>
<organism evidence="3 4">
    <name type="scientific">Mytilus coruscus</name>
    <name type="common">Sea mussel</name>
    <dbReference type="NCBI Taxonomy" id="42192"/>
    <lineage>
        <taxon>Eukaryota</taxon>
        <taxon>Metazoa</taxon>
        <taxon>Spiralia</taxon>
        <taxon>Lophotrochozoa</taxon>
        <taxon>Mollusca</taxon>
        <taxon>Bivalvia</taxon>
        <taxon>Autobranchia</taxon>
        <taxon>Pteriomorphia</taxon>
        <taxon>Mytilida</taxon>
        <taxon>Mytiloidea</taxon>
        <taxon>Mytilidae</taxon>
        <taxon>Mytilinae</taxon>
        <taxon>Mytilus</taxon>
    </lineage>
</organism>
<evidence type="ECO:0000256" key="1">
    <source>
        <dbReference type="SAM" id="Coils"/>
    </source>
</evidence>
<gene>
    <name evidence="3" type="ORF">MCOR_27309</name>
</gene>
<dbReference type="OrthoDB" id="6159177at2759"/>
<protein>
    <recommendedName>
        <fullName evidence="2">Mitochondria-eating protein C-terminal domain-containing protein</fullName>
    </recommendedName>
</protein>
<evidence type="ECO:0000313" key="3">
    <source>
        <dbReference type="EMBL" id="CAC5392370.1"/>
    </source>
</evidence>
<name>A0A6J8CBH9_MYTCO</name>